<keyword evidence="2" id="KW-1185">Reference proteome</keyword>
<comment type="caution">
    <text evidence="1">The sequence shown here is derived from an EMBL/GenBank/DDBJ whole genome shotgun (WGS) entry which is preliminary data.</text>
</comment>
<reference evidence="1 2" key="1">
    <citation type="journal article" date="2022" name="Genome Biol. Evol.">
        <title>The Spruce Budworm Genome: Reconstructing the Evolutionary History of Antifreeze Proteins.</title>
        <authorList>
            <person name="Beliveau C."/>
            <person name="Gagne P."/>
            <person name="Picq S."/>
            <person name="Vernygora O."/>
            <person name="Keeling C.I."/>
            <person name="Pinkney K."/>
            <person name="Doucet D."/>
            <person name="Wen F."/>
            <person name="Johnston J.S."/>
            <person name="Maaroufi H."/>
            <person name="Boyle B."/>
            <person name="Laroche J."/>
            <person name="Dewar K."/>
            <person name="Juretic N."/>
            <person name="Blackburn G."/>
            <person name="Nisole A."/>
            <person name="Brunet B."/>
            <person name="Brandao M."/>
            <person name="Lumley L."/>
            <person name="Duan J."/>
            <person name="Quan G."/>
            <person name="Lucarotti C.J."/>
            <person name="Roe A.D."/>
            <person name="Sperling F.A.H."/>
            <person name="Levesque R.C."/>
            <person name="Cusson M."/>
        </authorList>
    </citation>
    <scope>NUCLEOTIDE SEQUENCE [LARGE SCALE GENOMIC DNA]</scope>
    <source>
        <strain evidence="1">Glfc:IPQL:Cfum</strain>
    </source>
</reference>
<sequence length="129" mass="13715">MGSTMSILMPTALLGSSHPPPSSTLKSEVKICPSPWIALSWSALLQSIPVPREFKVQGGSITGGALPNTPASAPPHPTQHVPDVRAPRSCTPFTELGLHDKHIKVEGFIWGVATKVACMSRHCLRASVM</sequence>
<dbReference type="EMBL" id="CM046102">
    <property type="protein sequence ID" value="KAI8440178.1"/>
    <property type="molecule type" value="Genomic_DNA"/>
</dbReference>
<name>A0ACC0KUJ5_CHOFU</name>
<dbReference type="Proteomes" id="UP001064048">
    <property type="component" value="Chromosome 2"/>
</dbReference>
<protein>
    <submittedName>
        <fullName evidence="1">Uncharacterized protein</fullName>
    </submittedName>
</protein>
<evidence type="ECO:0000313" key="1">
    <source>
        <dbReference type="EMBL" id="KAI8440178.1"/>
    </source>
</evidence>
<proteinExistence type="predicted"/>
<organism evidence="1 2">
    <name type="scientific">Choristoneura fumiferana</name>
    <name type="common">Spruce budworm moth</name>
    <name type="synonym">Archips fumiferana</name>
    <dbReference type="NCBI Taxonomy" id="7141"/>
    <lineage>
        <taxon>Eukaryota</taxon>
        <taxon>Metazoa</taxon>
        <taxon>Ecdysozoa</taxon>
        <taxon>Arthropoda</taxon>
        <taxon>Hexapoda</taxon>
        <taxon>Insecta</taxon>
        <taxon>Pterygota</taxon>
        <taxon>Neoptera</taxon>
        <taxon>Endopterygota</taxon>
        <taxon>Lepidoptera</taxon>
        <taxon>Glossata</taxon>
        <taxon>Ditrysia</taxon>
        <taxon>Tortricoidea</taxon>
        <taxon>Tortricidae</taxon>
        <taxon>Tortricinae</taxon>
        <taxon>Choristoneura</taxon>
    </lineage>
</organism>
<accession>A0ACC0KUJ5</accession>
<evidence type="ECO:0000313" key="2">
    <source>
        <dbReference type="Proteomes" id="UP001064048"/>
    </source>
</evidence>
<gene>
    <name evidence="1" type="ORF">MSG28_001568</name>
</gene>